<organism evidence="1 2">
    <name type="scientific">Paenibacillus helianthi</name>
    <dbReference type="NCBI Taxonomy" id="1349432"/>
    <lineage>
        <taxon>Bacteria</taxon>
        <taxon>Bacillati</taxon>
        <taxon>Bacillota</taxon>
        <taxon>Bacilli</taxon>
        <taxon>Bacillales</taxon>
        <taxon>Paenibacillaceae</taxon>
        <taxon>Paenibacillus</taxon>
    </lineage>
</organism>
<evidence type="ECO:0000313" key="2">
    <source>
        <dbReference type="Proteomes" id="UP000186058"/>
    </source>
</evidence>
<comment type="caution">
    <text evidence="1">The sequence shown here is derived from an EMBL/GenBank/DDBJ whole genome shotgun (WGS) entry which is preliminary data.</text>
</comment>
<proteinExistence type="predicted"/>
<keyword evidence="2" id="KW-1185">Reference proteome</keyword>
<sequence>MNYAKLREMEKLCKGDPQKMARYAAAKSDYDETIAAMFTEDSPIKFVGSPNEDYVKDAEAHAAKTGDADDISRAAILRDRYEAYEDDKTTHMDLRTTATSLRAKLLNGDELTPKDVRDAWRLAKLNSSLDNQALYARVKREQANPSERPPAPGVVKVTAEDVEAAKEAAQRNPSPAVMARWINTKREYEAQAEASE</sequence>
<gene>
    <name evidence="1" type="ORF">A3844_24990</name>
</gene>
<dbReference type="EMBL" id="LVWI01000071">
    <property type="protein sequence ID" value="OKP81844.1"/>
    <property type="molecule type" value="Genomic_DNA"/>
</dbReference>
<protein>
    <submittedName>
        <fullName evidence="1">Uncharacterized protein</fullName>
    </submittedName>
</protein>
<dbReference type="Proteomes" id="UP000186058">
    <property type="component" value="Unassembled WGS sequence"/>
</dbReference>
<reference evidence="1 2" key="1">
    <citation type="submission" date="2016-03" db="EMBL/GenBank/DDBJ databases">
        <authorList>
            <person name="Sant'Anna F.H."/>
            <person name="Ambrosini A."/>
            <person name="Souza R."/>
            <person name="Bach E."/>
            <person name="Fernandes G."/>
            <person name="Balsanelli E."/>
            <person name="Baura V.A."/>
            <person name="Souza E.M."/>
            <person name="Passaglia L."/>
        </authorList>
    </citation>
    <scope>NUCLEOTIDE SEQUENCE [LARGE SCALE GENOMIC DNA]</scope>
    <source>
        <strain evidence="1 2">P26E</strain>
    </source>
</reference>
<evidence type="ECO:0000313" key="1">
    <source>
        <dbReference type="EMBL" id="OKP81844.1"/>
    </source>
</evidence>
<name>A0ABX3EGU2_9BACL</name>
<accession>A0ABX3EGU2</accession>